<dbReference type="Gene3D" id="3.10.20.90">
    <property type="entry name" value="Phosphatidylinositol 3-kinase Catalytic Subunit, Chain A, domain 1"/>
    <property type="match status" value="1"/>
</dbReference>
<dbReference type="Proteomes" id="UP000694414">
    <property type="component" value="Unplaced"/>
</dbReference>
<evidence type="ECO:0000313" key="2">
    <source>
        <dbReference type="Proteomes" id="UP000694414"/>
    </source>
</evidence>
<organism evidence="1 2">
    <name type="scientific">Prolemur simus</name>
    <name type="common">Greater bamboo lemur</name>
    <name type="synonym">Hapalemur simus</name>
    <dbReference type="NCBI Taxonomy" id="1328070"/>
    <lineage>
        <taxon>Eukaryota</taxon>
        <taxon>Metazoa</taxon>
        <taxon>Chordata</taxon>
        <taxon>Craniata</taxon>
        <taxon>Vertebrata</taxon>
        <taxon>Euteleostomi</taxon>
        <taxon>Mammalia</taxon>
        <taxon>Eutheria</taxon>
        <taxon>Euarchontoglires</taxon>
        <taxon>Primates</taxon>
        <taxon>Strepsirrhini</taxon>
        <taxon>Lemuriformes</taxon>
        <taxon>Lemuridae</taxon>
        <taxon>Prolemur</taxon>
    </lineage>
</organism>
<proteinExistence type="predicted"/>
<keyword evidence="2" id="KW-1185">Reference proteome</keyword>
<name>A0A8C8YII4_PROSS</name>
<accession>A0A8C8YII4</accession>
<sequence length="68" mass="7658">MCRGGLQRSSWPTTIFTDAKALSTVFNLKCIEGILKQPSHNQQLYKEQKPLRPCALSPSLVCWSCIMC</sequence>
<dbReference type="AlphaFoldDB" id="A0A8C8YII4"/>
<reference evidence="1" key="1">
    <citation type="submission" date="2025-08" db="UniProtKB">
        <authorList>
            <consortium name="Ensembl"/>
        </authorList>
    </citation>
    <scope>IDENTIFICATION</scope>
</reference>
<dbReference type="Ensembl" id="ENSPSMT00000003264.1">
    <property type="protein sequence ID" value="ENSPSMP00000002722.1"/>
    <property type="gene ID" value="ENSPSMG00000002174.1"/>
</dbReference>
<protein>
    <submittedName>
        <fullName evidence="1">Uncharacterized protein</fullName>
    </submittedName>
</protein>
<reference evidence="1" key="2">
    <citation type="submission" date="2025-09" db="UniProtKB">
        <authorList>
            <consortium name="Ensembl"/>
        </authorList>
    </citation>
    <scope>IDENTIFICATION</scope>
</reference>
<evidence type="ECO:0000313" key="1">
    <source>
        <dbReference type="Ensembl" id="ENSPSMP00000002722.1"/>
    </source>
</evidence>